<dbReference type="Proteomes" id="UP000494245">
    <property type="component" value="Unassembled WGS sequence"/>
</dbReference>
<dbReference type="CDD" id="cd02440">
    <property type="entry name" value="AdoMet_MTases"/>
    <property type="match status" value="1"/>
</dbReference>
<dbReference type="AlphaFoldDB" id="A0A6V8LSZ8"/>
<name>A0A6V8LSZ8_9BACT</name>
<sequence length="193" mass="21292">MENASPQSGPRLILHVGCGTRDPEKLPPDYRPPAWREIRLDINPAAEPDFVGDIREMPVIADGSVDAVFSSHNLEHLHAHEVPLALREFYRVLAPGGHALVTCPDLQQVARLIVEGRILEPVFSPPAGPVTPLDMVYGYRPSLARGNQHMAHRTGFTPDTLKSLLEEAGFTNVRTTTRPEPFLDIWAMGIKPA</sequence>
<reference evidence="2 3" key="1">
    <citation type="submission" date="2020-04" db="EMBL/GenBank/DDBJ databases">
        <authorList>
            <consortium name="Desulfovibrio sp. FSS-1 genome sequencing consortium"/>
            <person name="Shimoshige H."/>
            <person name="Kobayashi H."/>
            <person name="Maekawa T."/>
        </authorList>
    </citation>
    <scope>NUCLEOTIDE SEQUENCE [LARGE SCALE GENOMIC DNA]</scope>
    <source>
        <strain evidence="2 3">SIID29052-01</strain>
    </source>
</reference>
<keyword evidence="3" id="KW-1185">Reference proteome</keyword>
<dbReference type="InterPro" id="IPR013216">
    <property type="entry name" value="Methyltransf_11"/>
</dbReference>
<gene>
    <name evidence="2" type="ORF">NNJEOMEG_00574</name>
</gene>
<proteinExistence type="predicted"/>
<evidence type="ECO:0000313" key="2">
    <source>
        <dbReference type="EMBL" id="GFK92747.1"/>
    </source>
</evidence>
<protein>
    <recommendedName>
        <fullName evidence="1">Methyltransferase type 11 domain-containing protein</fullName>
    </recommendedName>
</protein>
<dbReference type="EMBL" id="BLTE01000001">
    <property type="protein sequence ID" value="GFK92747.1"/>
    <property type="molecule type" value="Genomic_DNA"/>
</dbReference>
<reference evidence="2 3" key="2">
    <citation type="submission" date="2020-05" db="EMBL/GenBank/DDBJ databases">
        <title>Draft genome sequence of Desulfovibrio sp. strainFSS-1.</title>
        <authorList>
            <person name="Shimoshige H."/>
            <person name="Kobayashi H."/>
            <person name="Maekawa T."/>
        </authorList>
    </citation>
    <scope>NUCLEOTIDE SEQUENCE [LARGE SCALE GENOMIC DNA]</scope>
    <source>
        <strain evidence="2 3">SIID29052-01</strain>
    </source>
</reference>
<dbReference type="GO" id="GO:0008757">
    <property type="term" value="F:S-adenosylmethionine-dependent methyltransferase activity"/>
    <property type="evidence" value="ECO:0007669"/>
    <property type="project" value="InterPro"/>
</dbReference>
<feature type="domain" description="Methyltransferase type 11" evidence="1">
    <location>
        <begin position="50"/>
        <end position="100"/>
    </location>
</feature>
<dbReference type="InterPro" id="IPR029063">
    <property type="entry name" value="SAM-dependent_MTases_sf"/>
</dbReference>
<dbReference type="Gene3D" id="3.40.50.150">
    <property type="entry name" value="Vaccinia Virus protein VP39"/>
    <property type="match status" value="1"/>
</dbReference>
<organism evidence="2 3">
    <name type="scientific">Fundidesulfovibrio magnetotacticus</name>
    <dbReference type="NCBI Taxonomy" id="2730080"/>
    <lineage>
        <taxon>Bacteria</taxon>
        <taxon>Pseudomonadati</taxon>
        <taxon>Thermodesulfobacteriota</taxon>
        <taxon>Desulfovibrionia</taxon>
        <taxon>Desulfovibrionales</taxon>
        <taxon>Desulfovibrionaceae</taxon>
        <taxon>Fundidesulfovibrio</taxon>
    </lineage>
</organism>
<dbReference type="RefSeq" id="WP_173081078.1">
    <property type="nucleotide sequence ID" value="NZ_BLTE01000001.1"/>
</dbReference>
<evidence type="ECO:0000259" key="1">
    <source>
        <dbReference type="Pfam" id="PF08241"/>
    </source>
</evidence>
<comment type="caution">
    <text evidence="2">The sequence shown here is derived from an EMBL/GenBank/DDBJ whole genome shotgun (WGS) entry which is preliminary data.</text>
</comment>
<evidence type="ECO:0000313" key="3">
    <source>
        <dbReference type="Proteomes" id="UP000494245"/>
    </source>
</evidence>
<accession>A0A6V8LSZ8</accession>
<dbReference type="SUPFAM" id="SSF53335">
    <property type="entry name" value="S-adenosyl-L-methionine-dependent methyltransferases"/>
    <property type="match status" value="1"/>
</dbReference>
<dbReference type="PANTHER" id="PTHR43591">
    <property type="entry name" value="METHYLTRANSFERASE"/>
    <property type="match status" value="1"/>
</dbReference>
<dbReference type="Pfam" id="PF08241">
    <property type="entry name" value="Methyltransf_11"/>
    <property type="match status" value="1"/>
</dbReference>